<feature type="transmembrane region" description="Helical" evidence="7">
    <location>
        <begin position="241"/>
        <end position="258"/>
    </location>
</feature>
<feature type="transmembrane region" description="Helical" evidence="7">
    <location>
        <begin position="169"/>
        <end position="195"/>
    </location>
</feature>
<dbReference type="PIRSF" id="PIRSF006066">
    <property type="entry name" value="HI0050"/>
    <property type="match status" value="1"/>
</dbReference>
<sequence>MNEAMLGFGGLFLLMFLRVPLAFAMGIVGVAGMGFMRGWPAAGASATTEVLDVAKYTLSVVPLFILMGQLVTQAGMSRELFRASFAFFGHRRGGLSLSTLVSCAGFGAICGSSLATVATMARVAMPEMRRYRYADSFAAGTIAAGGTLGILIPPSVILVIYGIMTEQSIGALFAAGLLPGLLAMALYMVAAAVVTARSPELGPPGEHTPWRERWQALRKVWAVLLLFGVVMGGLYGGLFTATEAAGVGAMGGLLFAALRRTLSWGRLIEILGESGRTSAMLFTILIGASLFANFINYTTMPTDLRDAVVGLGLSPLMVVVGICLIYVVLGAAMETLSMILLTVPIFFPLITHMGLDPVWFGVLIVCVAEISLITPPVGMNVFVLRSMLPEVPTGAIWRGVTPFVLVDLVRLGLLIAVPAITLWLPQALRL</sequence>
<comment type="caution">
    <text evidence="9">The sequence shown here is derived from an EMBL/GenBank/DDBJ whole genome shotgun (WGS) entry which is preliminary data.</text>
</comment>
<comment type="similarity">
    <text evidence="7">Belongs to the TRAP transporter large permease family.</text>
</comment>
<keyword evidence="5 7" id="KW-1133">Transmembrane helix</keyword>
<dbReference type="InterPro" id="IPR010656">
    <property type="entry name" value="DctM"/>
</dbReference>
<evidence type="ECO:0000256" key="5">
    <source>
        <dbReference type="ARBA" id="ARBA00022989"/>
    </source>
</evidence>
<feature type="transmembrane region" description="Helical" evidence="7">
    <location>
        <begin position="404"/>
        <end position="424"/>
    </location>
</feature>
<evidence type="ECO:0000256" key="6">
    <source>
        <dbReference type="ARBA" id="ARBA00023136"/>
    </source>
</evidence>
<feature type="domain" description="TRAP C4-dicarboxylate transport system permease DctM subunit" evidence="8">
    <location>
        <begin position="8"/>
        <end position="420"/>
    </location>
</feature>
<keyword evidence="3 7" id="KW-0997">Cell inner membrane</keyword>
<evidence type="ECO:0000313" key="9">
    <source>
        <dbReference type="EMBL" id="RFP77963.1"/>
    </source>
</evidence>
<dbReference type="GO" id="GO:0005886">
    <property type="term" value="C:plasma membrane"/>
    <property type="evidence" value="ECO:0007669"/>
    <property type="project" value="UniProtKB-SubCell"/>
</dbReference>
<dbReference type="Proteomes" id="UP000261931">
    <property type="component" value="Unassembled WGS sequence"/>
</dbReference>
<keyword evidence="6 7" id="KW-0472">Membrane</keyword>
<evidence type="ECO:0000259" key="8">
    <source>
        <dbReference type="Pfam" id="PF06808"/>
    </source>
</evidence>
<name>A0A372EHI9_9BURK</name>
<accession>A0A372EHI9</accession>
<evidence type="ECO:0000256" key="3">
    <source>
        <dbReference type="ARBA" id="ARBA00022519"/>
    </source>
</evidence>
<feature type="transmembrane region" description="Helical" evidence="7">
    <location>
        <begin position="359"/>
        <end position="383"/>
    </location>
</feature>
<keyword evidence="2" id="KW-1003">Cell membrane</keyword>
<dbReference type="EMBL" id="QVLS01000008">
    <property type="protein sequence ID" value="RFP77963.1"/>
    <property type="molecule type" value="Genomic_DNA"/>
</dbReference>
<feature type="transmembrane region" description="Helical" evidence="7">
    <location>
        <begin position="307"/>
        <end position="329"/>
    </location>
</feature>
<feature type="transmembrane region" description="Helical" evidence="7">
    <location>
        <begin position="56"/>
        <end position="76"/>
    </location>
</feature>
<evidence type="ECO:0000256" key="7">
    <source>
        <dbReference type="RuleBase" id="RU369079"/>
    </source>
</evidence>
<feature type="transmembrane region" description="Helical" evidence="7">
    <location>
        <begin position="279"/>
        <end position="295"/>
    </location>
</feature>
<dbReference type="PANTHER" id="PTHR33362">
    <property type="entry name" value="SIALIC ACID TRAP TRANSPORTER PERMEASE PROTEIN SIAT-RELATED"/>
    <property type="match status" value="1"/>
</dbReference>
<proteinExistence type="inferred from homology"/>
<evidence type="ECO:0000256" key="2">
    <source>
        <dbReference type="ARBA" id="ARBA00022475"/>
    </source>
</evidence>
<comment type="function">
    <text evidence="7">Part of the tripartite ATP-independent periplasmic (TRAP) transport system.</text>
</comment>
<evidence type="ECO:0000313" key="10">
    <source>
        <dbReference type="Proteomes" id="UP000261931"/>
    </source>
</evidence>
<feature type="transmembrane region" description="Helical" evidence="7">
    <location>
        <begin position="137"/>
        <end position="163"/>
    </location>
</feature>
<evidence type="ECO:0000256" key="1">
    <source>
        <dbReference type="ARBA" id="ARBA00004429"/>
    </source>
</evidence>
<protein>
    <recommendedName>
        <fullName evidence="7">TRAP transporter large permease protein</fullName>
    </recommendedName>
</protein>
<dbReference type="PANTHER" id="PTHR33362:SF5">
    <property type="entry name" value="C4-DICARBOXYLATE TRAP TRANSPORTER LARGE PERMEASE PROTEIN DCTM"/>
    <property type="match status" value="1"/>
</dbReference>
<gene>
    <name evidence="9" type="ORF">DY262_14560</name>
</gene>
<feature type="transmembrane region" description="Helical" evidence="7">
    <location>
        <begin position="216"/>
        <end position="235"/>
    </location>
</feature>
<dbReference type="InterPro" id="IPR004681">
    <property type="entry name" value="TRAP_DctM"/>
</dbReference>
<comment type="subcellular location">
    <subcellularLocation>
        <location evidence="1 7">Cell inner membrane</location>
        <topology evidence="1 7">Multi-pass membrane protein</topology>
    </subcellularLocation>
</comment>
<evidence type="ECO:0000256" key="4">
    <source>
        <dbReference type="ARBA" id="ARBA00022692"/>
    </source>
</evidence>
<feature type="transmembrane region" description="Helical" evidence="7">
    <location>
        <begin position="96"/>
        <end position="125"/>
    </location>
</feature>
<keyword evidence="7" id="KW-0813">Transport</keyword>
<feature type="transmembrane region" description="Helical" evidence="7">
    <location>
        <begin position="336"/>
        <end position="353"/>
    </location>
</feature>
<dbReference type="Pfam" id="PF06808">
    <property type="entry name" value="DctM"/>
    <property type="match status" value="1"/>
</dbReference>
<keyword evidence="4 7" id="KW-0812">Transmembrane</keyword>
<organism evidence="9 10">
    <name type="scientific">Hydrogenophaga borbori</name>
    <dbReference type="NCBI Taxonomy" id="2294117"/>
    <lineage>
        <taxon>Bacteria</taxon>
        <taxon>Pseudomonadati</taxon>
        <taxon>Pseudomonadota</taxon>
        <taxon>Betaproteobacteria</taxon>
        <taxon>Burkholderiales</taxon>
        <taxon>Comamonadaceae</taxon>
        <taxon>Hydrogenophaga</taxon>
    </lineage>
</organism>
<feature type="transmembrane region" description="Helical" evidence="7">
    <location>
        <begin position="12"/>
        <end position="35"/>
    </location>
</feature>
<dbReference type="GO" id="GO:0022857">
    <property type="term" value="F:transmembrane transporter activity"/>
    <property type="evidence" value="ECO:0007669"/>
    <property type="project" value="UniProtKB-UniRule"/>
</dbReference>
<dbReference type="RefSeq" id="WP_116959825.1">
    <property type="nucleotide sequence ID" value="NZ_QVLS01000008.1"/>
</dbReference>
<comment type="subunit">
    <text evidence="7">The complex comprises the extracytoplasmic solute receptor protein and the two transmembrane proteins.</text>
</comment>
<dbReference type="AlphaFoldDB" id="A0A372EHI9"/>
<reference evidence="9 10" key="1">
    <citation type="submission" date="2018-08" db="EMBL/GenBank/DDBJ databases">
        <title>Hydrogenophaga sp. LA-38 isolated from sludge.</title>
        <authorList>
            <person name="Im W.-T."/>
        </authorList>
    </citation>
    <scope>NUCLEOTIDE SEQUENCE [LARGE SCALE GENOMIC DNA]</scope>
    <source>
        <strain evidence="9 10">LA-38</strain>
    </source>
</reference>
<keyword evidence="10" id="KW-1185">Reference proteome</keyword>
<dbReference type="NCBIfam" id="TIGR00786">
    <property type="entry name" value="dctM"/>
    <property type="match status" value="1"/>
</dbReference>